<evidence type="ECO:0000313" key="1">
    <source>
        <dbReference type="EMBL" id="KAJ2989708.1"/>
    </source>
</evidence>
<accession>A0ACC1PBG1</accession>
<organism evidence="1 2">
    <name type="scientific">Xylaria curta</name>
    <dbReference type="NCBI Taxonomy" id="42375"/>
    <lineage>
        <taxon>Eukaryota</taxon>
        <taxon>Fungi</taxon>
        <taxon>Dikarya</taxon>
        <taxon>Ascomycota</taxon>
        <taxon>Pezizomycotina</taxon>
        <taxon>Sordariomycetes</taxon>
        <taxon>Xylariomycetidae</taxon>
        <taxon>Xylariales</taxon>
        <taxon>Xylariaceae</taxon>
        <taxon>Xylaria</taxon>
    </lineage>
</organism>
<name>A0ACC1PBG1_9PEZI</name>
<keyword evidence="2" id="KW-1185">Reference proteome</keyword>
<dbReference type="EMBL" id="JAPDGR010000500">
    <property type="protein sequence ID" value="KAJ2989708.1"/>
    <property type="molecule type" value="Genomic_DNA"/>
</dbReference>
<evidence type="ECO:0000313" key="2">
    <source>
        <dbReference type="Proteomes" id="UP001143856"/>
    </source>
</evidence>
<proteinExistence type="predicted"/>
<reference evidence="1" key="1">
    <citation type="submission" date="2022-10" db="EMBL/GenBank/DDBJ databases">
        <title>Genome Sequence of Xylaria curta.</title>
        <authorList>
            <person name="Buettner E."/>
        </authorList>
    </citation>
    <scope>NUCLEOTIDE SEQUENCE</scope>
    <source>
        <strain evidence="1">Babe10</strain>
    </source>
</reference>
<comment type="caution">
    <text evidence="1">The sequence shown here is derived from an EMBL/GenBank/DDBJ whole genome shotgun (WGS) entry which is preliminary data.</text>
</comment>
<dbReference type="Proteomes" id="UP001143856">
    <property type="component" value="Unassembled WGS sequence"/>
</dbReference>
<gene>
    <name evidence="1" type="ORF">NUW58_g3331</name>
</gene>
<sequence length="720" mass="79270">MPKVASTYETGDGRRWSQWSIDSLFDREPTFRHGSPGPEGDRHAAHDVTAPKSAHYQQTLYDVIIDESQQTSDRSPSIVGRIDLPTGPGNNIPAARLGIVRRVRRAWNYGWAAEIVCCIMAIASLIAIVITLQLREGKPPPLWPFGITINALVAVFVVLMKAGLAVPLSEGLNPNIARYIVSALTVDIGISQLKWQWFEKQPRRLTDMDDFDTASRGVWGSFLFLFTTHAPESVASPRPWRYPRASKRALCGWEIANSPGYLAKFAAFVTVLMVAVEPFSQQVIIYVNCPQVSPDFQSSVARTNNYNATGGHTGAGTSDIDTRMAVAINTGIVNPPQHIPSLLSTECKSGNCTFPRFSSVGLCHSCEDLTSQIRNITDESDGVWNFTLPGNEDFPSLYLYHQYNLKTSAVNPAGLGVLDLRVMTRNDYVYPLVGLSAFHCTIVACVRTYSAAMADSILNEQLLSSAAIGLNLNFEDDQARGLRPPFLRLVTSHTLRNGQEEMCESSDQEGPSLVKVAKANVNAAPEAFPNDEVETAWYPEDCVWSFGIGSRYAILMELSSQLNGLDIQRTGGVAVGPIAAKNLWLNGTTSIESINSYLQELTEVMTATIRNTGARGTDKYVRGQVIVNDSCVLVQWVWLSYPIALVGLAIIFLVLIIAQSPQEPSSRTWKSSPLALLFLSMDESRYDVNYYGMTKNDMNHFAETVSVQLKRSQEGKATFS</sequence>
<protein>
    <submittedName>
        <fullName evidence="1">Uncharacterized protein</fullName>
    </submittedName>
</protein>